<evidence type="ECO:0008006" key="4">
    <source>
        <dbReference type="Google" id="ProtNLM"/>
    </source>
</evidence>
<dbReference type="AlphaFoldDB" id="A0AAN8PA92"/>
<accession>A0AAN8PA92</accession>
<evidence type="ECO:0000313" key="2">
    <source>
        <dbReference type="EMBL" id="KAK6639920.1"/>
    </source>
</evidence>
<reference evidence="2 3" key="1">
    <citation type="submission" date="2023-10" db="EMBL/GenBank/DDBJ databases">
        <title>Genomes of two closely related lineages of the louse Polyplax serrata with different host specificities.</title>
        <authorList>
            <person name="Martinu J."/>
            <person name="Tarabai H."/>
            <person name="Stefka J."/>
            <person name="Hypsa V."/>
        </authorList>
    </citation>
    <scope>NUCLEOTIDE SEQUENCE [LARGE SCALE GENOMIC DNA]</scope>
    <source>
        <strain evidence="2">HR10_N</strain>
    </source>
</reference>
<keyword evidence="1" id="KW-0732">Signal</keyword>
<feature type="signal peptide" evidence="1">
    <location>
        <begin position="1"/>
        <end position="17"/>
    </location>
</feature>
<gene>
    <name evidence="2" type="ORF">RUM43_008197</name>
</gene>
<comment type="caution">
    <text evidence="2">The sequence shown here is derived from an EMBL/GenBank/DDBJ whole genome shotgun (WGS) entry which is preliminary data.</text>
</comment>
<proteinExistence type="predicted"/>
<organism evidence="2 3">
    <name type="scientific">Polyplax serrata</name>
    <name type="common">Common mouse louse</name>
    <dbReference type="NCBI Taxonomy" id="468196"/>
    <lineage>
        <taxon>Eukaryota</taxon>
        <taxon>Metazoa</taxon>
        <taxon>Ecdysozoa</taxon>
        <taxon>Arthropoda</taxon>
        <taxon>Hexapoda</taxon>
        <taxon>Insecta</taxon>
        <taxon>Pterygota</taxon>
        <taxon>Neoptera</taxon>
        <taxon>Paraneoptera</taxon>
        <taxon>Psocodea</taxon>
        <taxon>Troctomorpha</taxon>
        <taxon>Phthiraptera</taxon>
        <taxon>Anoplura</taxon>
        <taxon>Polyplacidae</taxon>
        <taxon>Polyplax</taxon>
    </lineage>
</organism>
<evidence type="ECO:0000256" key="1">
    <source>
        <dbReference type="SAM" id="SignalP"/>
    </source>
</evidence>
<feature type="chain" id="PRO_5042864585" description="Salivary secreted peptide" evidence="1">
    <location>
        <begin position="18"/>
        <end position="68"/>
    </location>
</feature>
<sequence>MFKKLLLLVAIFAFVQAAATKSGKSDCPGAADPSSGLTEDFLNDITEGLSTMCHNFKEAVATDLKNKK</sequence>
<name>A0AAN8PA92_POLSC</name>
<evidence type="ECO:0000313" key="3">
    <source>
        <dbReference type="Proteomes" id="UP001372834"/>
    </source>
</evidence>
<dbReference type="EMBL" id="JAWJWE010000003">
    <property type="protein sequence ID" value="KAK6639920.1"/>
    <property type="molecule type" value="Genomic_DNA"/>
</dbReference>
<dbReference type="Proteomes" id="UP001372834">
    <property type="component" value="Unassembled WGS sequence"/>
</dbReference>
<protein>
    <recommendedName>
        <fullName evidence="4">Salivary secreted peptide</fullName>
    </recommendedName>
</protein>